<keyword evidence="3" id="KW-0235">DNA replication</keyword>
<evidence type="ECO:0000256" key="5">
    <source>
        <dbReference type="ARBA" id="ARBA00023306"/>
    </source>
</evidence>
<dbReference type="EMBL" id="JADGIZ020000021">
    <property type="protein sequence ID" value="KAL2915789.1"/>
    <property type="molecule type" value="Genomic_DNA"/>
</dbReference>
<feature type="compositionally biased region" description="Acidic residues" evidence="6">
    <location>
        <begin position="178"/>
        <end position="188"/>
    </location>
</feature>
<evidence type="ECO:0000256" key="6">
    <source>
        <dbReference type="SAM" id="MobiDB-lite"/>
    </source>
</evidence>
<dbReference type="PANTHER" id="PTHR10507:SF0">
    <property type="entry name" value="CELL DIVISION CONTROL PROTEIN 45 HOMOLOG"/>
    <property type="match status" value="1"/>
</dbReference>
<feature type="compositionally biased region" description="Acidic residues" evidence="6">
    <location>
        <begin position="235"/>
        <end position="265"/>
    </location>
</feature>
<keyword evidence="5" id="KW-0131">Cell cycle</keyword>
<feature type="compositionally biased region" description="Basic and acidic residues" evidence="6">
    <location>
        <begin position="266"/>
        <end position="276"/>
    </location>
</feature>
<organism evidence="7 8">
    <name type="scientific">Polyrhizophydium stewartii</name>
    <dbReference type="NCBI Taxonomy" id="2732419"/>
    <lineage>
        <taxon>Eukaryota</taxon>
        <taxon>Fungi</taxon>
        <taxon>Fungi incertae sedis</taxon>
        <taxon>Chytridiomycota</taxon>
        <taxon>Chytridiomycota incertae sedis</taxon>
        <taxon>Chytridiomycetes</taxon>
        <taxon>Rhizophydiales</taxon>
        <taxon>Rhizophydiales incertae sedis</taxon>
        <taxon>Polyrhizophydium</taxon>
    </lineage>
</organism>
<feature type="region of interest" description="Disordered" evidence="6">
    <location>
        <begin position="165"/>
        <end position="335"/>
    </location>
</feature>
<dbReference type="PANTHER" id="PTHR10507">
    <property type="entry name" value="CDC45-RELATED PROTEIN"/>
    <property type="match status" value="1"/>
</dbReference>
<evidence type="ECO:0000256" key="1">
    <source>
        <dbReference type="ARBA" id="ARBA00004123"/>
    </source>
</evidence>
<keyword evidence="4" id="KW-0539">Nucleus</keyword>
<reference evidence="7 8" key="1">
    <citation type="submission" date="2023-09" db="EMBL/GenBank/DDBJ databases">
        <title>Pangenome analysis of Batrachochytrium dendrobatidis and related Chytrids.</title>
        <authorList>
            <person name="Yacoub M.N."/>
            <person name="Stajich J.E."/>
            <person name="James T.Y."/>
        </authorList>
    </citation>
    <scope>NUCLEOTIDE SEQUENCE [LARGE SCALE GENOMIC DNA]</scope>
    <source>
        <strain evidence="7 8">JEL0888</strain>
    </source>
</reference>
<comment type="subcellular location">
    <subcellularLocation>
        <location evidence="1">Nucleus</location>
    </subcellularLocation>
</comment>
<feature type="compositionally biased region" description="Acidic residues" evidence="6">
    <location>
        <begin position="211"/>
        <end position="223"/>
    </location>
</feature>
<comment type="similarity">
    <text evidence="2">Belongs to the CDC45 family.</text>
</comment>
<evidence type="ECO:0000256" key="4">
    <source>
        <dbReference type="ARBA" id="ARBA00023242"/>
    </source>
</evidence>
<evidence type="ECO:0000313" key="7">
    <source>
        <dbReference type="EMBL" id="KAL2915789.1"/>
    </source>
</evidence>
<keyword evidence="8" id="KW-1185">Reference proteome</keyword>
<evidence type="ECO:0000313" key="8">
    <source>
        <dbReference type="Proteomes" id="UP001527925"/>
    </source>
</evidence>
<dbReference type="GO" id="GO:0003743">
    <property type="term" value="F:translation initiation factor activity"/>
    <property type="evidence" value="ECO:0007669"/>
    <property type="project" value="UniProtKB-KW"/>
</dbReference>
<proteinExistence type="inferred from homology"/>
<evidence type="ECO:0000256" key="3">
    <source>
        <dbReference type="ARBA" id="ARBA00022705"/>
    </source>
</evidence>
<keyword evidence="7" id="KW-0396">Initiation factor</keyword>
<dbReference type="Proteomes" id="UP001527925">
    <property type="component" value="Unassembled WGS sequence"/>
</dbReference>
<comment type="caution">
    <text evidence="7">The sequence shown here is derived from an EMBL/GenBank/DDBJ whole genome shotgun (WGS) entry which is preliminary data.</text>
</comment>
<name>A0ABR4N8E4_9FUNG</name>
<dbReference type="Pfam" id="PF02724">
    <property type="entry name" value="CDC45"/>
    <property type="match status" value="1"/>
</dbReference>
<keyword evidence="7" id="KW-0648">Protein biosynthesis</keyword>
<feature type="compositionally biased region" description="Basic residues" evidence="6">
    <location>
        <begin position="323"/>
        <end position="335"/>
    </location>
</feature>
<evidence type="ECO:0000256" key="2">
    <source>
        <dbReference type="ARBA" id="ARBA00010727"/>
    </source>
</evidence>
<accession>A0ABR4N8E4</accession>
<protein>
    <submittedName>
        <fullName evidence="7">DNA replication initiation factor cdc45</fullName>
    </submittedName>
</protein>
<dbReference type="InterPro" id="IPR003874">
    <property type="entry name" value="CDC45"/>
</dbReference>
<gene>
    <name evidence="7" type="primary">CDC45</name>
    <name evidence="7" type="ORF">HK105_204736</name>
</gene>
<sequence>MGFTSVNLLDTAYEHLREAALAGPAGAGTVLIFVAPDVDSVCGLKILLALLKADCVPHRVVPVSGYRALTDASAALVAGQEDIRCVVMINAGGMIDVDEFLSLGAAEGAATDGAASSPLSRATVYIVDTHRPLNLRNVFGSSRIVVLDDGSIEGKMREVQHAFESLEFDGSDSSSSESGDESEAEDGDGVGVDGAEPSSKLVRRGSSHDADDGDAGEDDDDNDSTSSEDARGGQDQDDDEENNEDDGDNDQDEARDPEDDRDEAEADGKQVDKENARSNAASRKPAKPSGAGESADTTGEASARTTTVRKRKPRPSRTTSVAKRQRRRELRRQRREHQRVIAEYYSGGTFHGTSAAVLLHKMATQLGRDNSDHLWCAIVGLTDQFIHNRVAIVRYLDLVHEFKEQVEVVSLREGRGAAGGDRAAGALVDGGTGGGDRNGTLGGLLGDAADELLYDVDDLFGERPRRNPASAAQISVEDLAPISSVGGRSADDRSIHYHEDLKLMLLKHWNIYESMFHSEYVATKLGIWRAKGREYLTQLLVKMGLPQKESRQFYREVSLAYKQSFKPKLLEYAPQYRMPDLVFPSFYRNHGFTMPLSASDVVYALSALLDGGATWVETHGTSAYEAVLGVSAPTVVHPRGAILSFRGDGAGASGFGVGGGVGGGPGGGDGDDDGGDRGLVGAGVGTRTSAGSVAMRVMQDVHYTTQRNEQEEWVRNFYTALDAMDNIHLVHHGILLAIHFQRVMVSTGMMILDKKEINTLQKFRMVTLKNIQTGLQSSGNGGGTGGGSGSGSVLGHSVAILHRLSGFLMDAFAAHRDKNSKLPLVLVAGLDKDPEHCLVMGRADTQQVADVRKNPFGLAFQAAAESAEAQVTYDSFEASVVHVRREDLSVFLEELRALL</sequence>